<dbReference type="EMBL" id="FQXR01000002">
    <property type="protein sequence ID" value="SHH45055.1"/>
    <property type="molecule type" value="Genomic_DNA"/>
</dbReference>
<dbReference type="PROSITE" id="PS01228">
    <property type="entry name" value="COF_1"/>
    <property type="match status" value="1"/>
</dbReference>
<evidence type="ECO:0000313" key="2">
    <source>
        <dbReference type="Proteomes" id="UP000184389"/>
    </source>
</evidence>
<protein>
    <recommendedName>
        <fullName evidence="3">Cof subfamily of IIB subfamily of haloacid dehalogenase superfamily/HAD-superfamily hydrolase, subfamily IIB</fullName>
    </recommendedName>
</protein>
<gene>
    <name evidence="1" type="ORF">SAMN02745180_00357</name>
</gene>
<sequence>MINCDCKKLLAIDLDGTLLTDNGNITEGNLKSLKKASEKNTTIAIATGRAFFNALRVIDKYDFDCYLICFNGALIVNLKNNEEIFSKAMEKEAAQKIVDLCIREKLPLHVFGRTYWGINFMDEAVKEFVEKQNIHPNIIRDARQIEDIDIINLVGIGKVDKISEFIVKNNMKVSFTNSDKESIDVMGENVNKGNALEILADKLNFRKEEIISIGNYYNDVEMFKMSNVGIAIQNSPDDVKLHADYVTQNSNNEEGVKEAIEKFIL</sequence>
<evidence type="ECO:0000313" key="1">
    <source>
        <dbReference type="EMBL" id="SHH45055.1"/>
    </source>
</evidence>
<dbReference type="STRING" id="1123281.SAMN02745180_00357"/>
<dbReference type="Gene3D" id="3.40.50.1000">
    <property type="entry name" value="HAD superfamily/HAD-like"/>
    <property type="match status" value="1"/>
</dbReference>
<dbReference type="CDD" id="cd07516">
    <property type="entry name" value="HAD_Pase"/>
    <property type="match status" value="1"/>
</dbReference>
<dbReference type="Pfam" id="PF08282">
    <property type="entry name" value="Hydrolase_3"/>
    <property type="match status" value="1"/>
</dbReference>
<dbReference type="InterPro" id="IPR036412">
    <property type="entry name" value="HAD-like_sf"/>
</dbReference>
<dbReference type="PANTHER" id="PTHR10000:SF8">
    <property type="entry name" value="HAD SUPERFAMILY HYDROLASE-LIKE, TYPE 3"/>
    <property type="match status" value="1"/>
</dbReference>
<evidence type="ECO:0008006" key="3">
    <source>
        <dbReference type="Google" id="ProtNLM"/>
    </source>
</evidence>
<dbReference type="NCBIfam" id="TIGR01484">
    <property type="entry name" value="HAD-SF-IIB"/>
    <property type="match status" value="1"/>
</dbReference>
<proteinExistence type="predicted"/>
<dbReference type="GO" id="GO:0005829">
    <property type="term" value="C:cytosol"/>
    <property type="evidence" value="ECO:0007669"/>
    <property type="project" value="TreeGrafter"/>
</dbReference>
<name>A0A1M5T2T1_9FIRM</name>
<dbReference type="InterPro" id="IPR000150">
    <property type="entry name" value="Cof"/>
</dbReference>
<organism evidence="1 2">
    <name type="scientific">Sporanaerobacter acetigenes DSM 13106</name>
    <dbReference type="NCBI Taxonomy" id="1123281"/>
    <lineage>
        <taxon>Bacteria</taxon>
        <taxon>Bacillati</taxon>
        <taxon>Bacillota</taxon>
        <taxon>Tissierellia</taxon>
        <taxon>Tissierellales</taxon>
        <taxon>Sporanaerobacteraceae</taxon>
        <taxon>Sporanaerobacter</taxon>
    </lineage>
</organism>
<dbReference type="SFLD" id="SFLDS00003">
    <property type="entry name" value="Haloacid_Dehalogenase"/>
    <property type="match status" value="1"/>
</dbReference>
<dbReference type="GO" id="GO:0000287">
    <property type="term" value="F:magnesium ion binding"/>
    <property type="evidence" value="ECO:0007669"/>
    <property type="project" value="TreeGrafter"/>
</dbReference>
<dbReference type="OrthoDB" id="9781413at2"/>
<dbReference type="RefSeq" id="WP_072742804.1">
    <property type="nucleotide sequence ID" value="NZ_FQXR01000002.1"/>
</dbReference>
<dbReference type="SUPFAM" id="SSF56784">
    <property type="entry name" value="HAD-like"/>
    <property type="match status" value="1"/>
</dbReference>
<dbReference type="Proteomes" id="UP000184389">
    <property type="component" value="Unassembled WGS sequence"/>
</dbReference>
<dbReference type="SFLD" id="SFLDG01140">
    <property type="entry name" value="C2.B:_Phosphomannomutase_and_P"/>
    <property type="match status" value="1"/>
</dbReference>
<reference evidence="1 2" key="1">
    <citation type="submission" date="2016-11" db="EMBL/GenBank/DDBJ databases">
        <authorList>
            <person name="Jaros S."/>
            <person name="Januszkiewicz K."/>
            <person name="Wedrychowicz H."/>
        </authorList>
    </citation>
    <scope>NUCLEOTIDE SEQUENCE [LARGE SCALE GENOMIC DNA]</scope>
    <source>
        <strain evidence="1 2">DSM 13106</strain>
    </source>
</reference>
<dbReference type="GO" id="GO:0016791">
    <property type="term" value="F:phosphatase activity"/>
    <property type="evidence" value="ECO:0007669"/>
    <property type="project" value="UniProtKB-ARBA"/>
</dbReference>
<dbReference type="Gene3D" id="3.30.1240.10">
    <property type="match status" value="1"/>
</dbReference>
<dbReference type="InterPro" id="IPR023214">
    <property type="entry name" value="HAD_sf"/>
</dbReference>
<keyword evidence="2" id="KW-1185">Reference proteome</keyword>
<accession>A0A1M5T2T1</accession>
<dbReference type="NCBIfam" id="TIGR00099">
    <property type="entry name" value="Cof-subfamily"/>
    <property type="match status" value="1"/>
</dbReference>
<dbReference type="InterPro" id="IPR006379">
    <property type="entry name" value="HAD-SF_hydro_IIB"/>
</dbReference>
<dbReference type="AlphaFoldDB" id="A0A1M5T2T1"/>
<dbReference type="PANTHER" id="PTHR10000">
    <property type="entry name" value="PHOSPHOSERINE PHOSPHATASE"/>
    <property type="match status" value="1"/>
</dbReference>